<dbReference type="RefSeq" id="WP_342675717.1">
    <property type="nucleotide sequence ID" value="NZ_JBCGCU010000001.1"/>
</dbReference>
<dbReference type="Gene3D" id="3.40.50.300">
    <property type="entry name" value="P-loop containing nucleotide triphosphate hydrolases"/>
    <property type="match status" value="1"/>
</dbReference>
<dbReference type="GO" id="GO:0051301">
    <property type="term" value="P:cell division"/>
    <property type="evidence" value="ECO:0007669"/>
    <property type="project" value="UniProtKB-KW"/>
</dbReference>
<dbReference type="Proteomes" id="UP001447008">
    <property type="component" value="Unassembled WGS sequence"/>
</dbReference>
<name>A0ABU9MSB3_9GAMM</name>
<dbReference type="SUPFAM" id="SSF52540">
    <property type="entry name" value="P-loop containing nucleoside triphosphate hydrolases"/>
    <property type="match status" value="1"/>
</dbReference>
<keyword evidence="3" id="KW-0132">Cell division</keyword>
<sequence>MKTATLSKILDQYSQLIGNKKILADPVQFRAIKALVKLAAELEAEQASPRFFWQRKRIIHGLYLHGPVGRGKSMLMDLFYEQIAIANKQRLHFHHFMAWVHKRLQALQGTKNPMGQLAKDYASQTRLLCFDEFFVSDIGDAMIMARLFEALFAEGVVLVATSNCQPCELYRNGLQRARFEPTIALIEAHCQICDVSGEQDYRLHGFNGFRHFIEYQPERLLQRFSKEQDQAAQGRALLIHHRAVRFQAIGERAACIDFFELCGLGRSSADYMFLAQRFDVLYVDKVPLMGVDKVQQYTAQGIEEGYIRERERVNHAQFDDEARRFIALVDEFYDTGKLIVIAAQGELTHLYQGERLAFEFARTQSRLIEMQRWPLPL</sequence>
<dbReference type="PANTHER" id="PTHR12169:SF6">
    <property type="entry name" value="AFG1-LIKE ATPASE"/>
    <property type="match status" value="1"/>
</dbReference>
<dbReference type="InterPro" id="IPR027417">
    <property type="entry name" value="P-loop_NTPase"/>
</dbReference>
<keyword evidence="1" id="KW-0547">Nucleotide-binding</keyword>
<keyword evidence="2" id="KW-0067">ATP-binding</keyword>
<dbReference type="InterPro" id="IPR005654">
    <property type="entry name" value="ATPase_AFG1-like"/>
</dbReference>
<comment type="caution">
    <text evidence="3">The sequence shown here is derived from an EMBL/GenBank/DDBJ whole genome shotgun (WGS) entry which is preliminary data.</text>
</comment>
<gene>
    <name evidence="3" type="primary">zapE</name>
    <name evidence="3" type="ORF">WCN91_01870</name>
</gene>
<proteinExistence type="predicted"/>
<organism evidence="3 4">
    <name type="scientific">Pseudoalteromonas qingdaonensis</name>
    <dbReference type="NCBI Taxonomy" id="3131913"/>
    <lineage>
        <taxon>Bacteria</taxon>
        <taxon>Pseudomonadati</taxon>
        <taxon>Pseudomonadota</taxon>
        <taxon>Gammaproteobacteria</taxon>
        <taxon>Alteromonadales</taxon>
        <taxon>Pseudoalteromonadaceae</taxon>
        <taxon>Pseudoalteromonas</taxon>
    </lineage>
</organism>
<keyword evidence="3" id="KW-0131">Cell cycle</keyword>
<accession>A0ABU9MSB3</accession>
<protein>
    <submittedName>
        <fullName evidence="3">Cell division protein ZapE</fullName>
    </submittedName>
</protein>
<keyword evidence="4" id="KW-1185">Reference proteome</keyword>
<evidence type="ECO:0000313" key="4">
    <source>
        <dbReference type="Proteomes" id="UP001447008"/>
    </source>
</evidence>
<dbReference type="EMBL" id="JBCGCU010000001">
    <property type="protein sequence ID" value="MEM0514200.1"/>
    <property type="molecule type" value="Genomic_DNA"/>
</dbReference>
<dbReference type="Pfam" id="PF03969">
    <property type="entry name" value="AFG1_ATPase"/>
    <property type="match status" value="2"/>
</dbReference>
<evidence type="ECO:0000313" key="3">
    <source>
        <dbReference type="EMBL" id="MEM0514200.1"/>
    </source>
</evidence>
<evidence type="ECO:0000256" key="2">
    <source>
        <dbReference type="ARBA" id="ARBA00022840"/>
    </source>
</evidence>
<dbReference type="NCBIfam" id="NF040713">
    <property type="entry name" value="ZapE"/>
    <property type="match status" value="1"/>
</dbReference>
<reference evidence="3 4" key="1">
    <citation type="submission" date="2024-03" db="EMBL/GenBank/DDBJ databases">
        <title>Pseudoalteromonas qingdaonensis sp. nov., isolated from the intestines of marine benthic organisms.</title>
        <authorList>
            <person name="Lin X."/>
            <person name="Fang S."/>
            <person name="Hu X."/>
        </authorList>
    </citation>
    <scope>NUCLEOTIDE SEQUENCE [LARGE SCALE GENOMIC DNA]</scope>
    <source>
        <strain evidence="3 4">YIC-827</strain>
    </source>
</reference>
<evidence type="ECO:0000256" key="1">
    <source>
        <dbReference type="ARBA" id="ARBA00022741"/>
    </source>
</evidence>
<dbReference type="PANTHER" id="PTHR12169">
    <property type="entry name" value="ATPASE N2B"/>
    <property type="match status" value="1"/>
</dbReference>